<dbReference type="GO" id="GO:0015562">
    <property type="term" value="F:efflux transmembrane transporter activity"/>
    <property type="evidence" value="ECO:0007669"/>
    <property type="project" value="InterPro"/>
</dbReference>
<dbReference type="Gene3D" id="1.20.1600.10">
    <property type="entry name" value="Outer membrane efflux proteins (OEP)"/>
    <property type="match status" value="1"/>
</dbReference>
<name>A0A6N9HKI3_9BURK</name>
<dbReference type="SUPFAM" id="SSF56954">
    <property type="entry name" value="Outer membrane efflux proteins (OEP)"/>
    <property type="match status" value="1"/>
</dbReference>
<gene>
    <name evidence="2" type="ORF">GTP41_14150</name>
</gene>
<sequence>MFSPTSWRRTALACALVLALPAGLAVAAPPTPATLTLPAAVQHATERSRQLAAQEHSTIAARAMAVAAAQLPDPVLKAGVDNLPLSGADRYRIGADSMTMRRIGVMQELTSSDKRRWRAARFEREAERSRAAGEALAAALQRDTAIAWLERHYLERMAAVLAAQAGVARDEISAVEAAHRGGRATQAAVLEARAAWLALQDRASELALQQRSAGIALERWTGLAASTPLAGAPDTSALGIDPAALEALLEHHPKVAVLTRQAELAQAEAGLARASRSNDWSVEVALQQRGPGYPSMVSFGISVPLQWDRARRQDRELGARLAAADQALAERDEVLREHVAEVRGQLAEWQSGRERITRYRDEVLPLAAARTAALQAAYRGGKAALAEVLAARRAEGEQQLQALQLERQNARAWAQLNYIQPVKEHP</sequence>
<keyword evidence="1" id="KW-0732">Signal</keyword>
<accession>A0A6N9HKI3</accession>
<dbReference type="EMBL" id="WWCJ01000009">
    <property type="protein sequence ID" value="MYN03235.1"/>
    <property type="molecule type" value="Genomic_DNA"/>
</dbReference>
<dbReference type="Proteomes" id="UP000448575">
    <property type="component" value="Unassembled WGS sequence"/>
</dbReference>
<comment type="caution">
    <text evidence="2">The sequence shown here is derived from an EMBL/GenBank/DDBJ whole genome shotgun (WGS) entry which is preliminary data.</text>
</comment>
<protein>
    <submittedName>
        <fullName evidence="2">TolC family protein</fullName>
    </submittedName>
</protein>
<keyword evidence="3" id="KW-1185">Reference proteome</keyword>
<feature type="signal peptide" evidence="1">
    <location>
        <begin position="1"/>
        <end position="27"/>
    </location>
</feature>
<proteinExistence type="predicted"/>
<reference evidence="2 3" key="1">
    <citation type="submission" date="2019-12" db="EMBL/GenBank/DDBJ databases">
        <title>Novel species isolated from a subtropical stream in China.</title>
        <authorList>
            <person name="Lu H."/>
        </authorList>
    </citation>
    <scope>NUCLEOTIDE SEQUENCE [LARGE SCALE GENOMIC DNA]</scope>
    <source>
        <strain evidence="2 3">DS3</strain>
    </source>
</reference>
<evidence type="ECO:0000313" key="2">
    <source>
        <dbReference type="EMBL" id="MYN03235.1"/>
    </source>
</evidence>
<evidence type="ECO:0000256" key="1">
    <source>
        <dbReference type="SAM" id="SignalP"/>
    </source>
</evidence>
<dbReference type="PANTHER" id="PTHR30203">
    <property type="entry name" value="OUTER MEMBRANE CATION EFFLUX PROTEIN"/>
    <property type="match status" value="1"/>
</dbReference>
<feature type="chain" id="PRO_5026650078" evidence="1">
    <location>
        <begin position="28"/>
        <end position="426"/>
    </location>
</feature>
<organism evidence="2 3">
    <name type="scientific">Pseudoduganella guangdongensis</name>
    <dbReference type="NCBI Taxonomy" id="2692179"/>
    <lineage>
        <taxon>Bacteria</taxon>
        <taxon>Pseudomonadati</taxon>
        <taxon>Pseudomonadota</taxon>
        <taxon>Betaproteobacteria</taxon>
        <taxon>Burkholderiales</taxon>
        <taxon>Oxalobacteraceae</taxon>
        <taxon>Telluria group</taxon>
        <taxon>Pseudoduganella</taxon>
    </lineage>
</organism>
<evidence type="ECO:0000313" key="3">
    <source>
        <dbReference type="Proteomes" id="UP000448575"/>
    </source>
</evidence>
<dbReference type="PANTHER" id="PTHR30203:SF24">
    <property type="entry name" value="BLR4935 PROTEIN"/>
    <property type="match status" value="1"/>
</dbReference>
<dbReference type="AlphaFoldDB" id="A0A6N9HKI3"/>
<dbReference type="RefSeq" id="WP_161026208.1">
    <property type="nucleotide sequence ID" value="NZ_WWCJ01000009.1"/>
</dbReference>
<dbReference type="InterPro" id="IPR010131">
    <property type="entry name" value="MdtP/NodT-like"/>
</dbReference>